<name>A0ABD3UTQ2_SINWO</name>
<protein>
    <recommendedName>
        <fullName evidence="2">Domain of unknown function with conserved HDNR motif domain-containing protein</fullName>
    </recommendedName>
</protein>
<dbReference type="EMBL" id="JBJQND010000015">
    <property type="protein sequence ID" value="KAL3852465.1"/>
    <property type="molecule type" value="Genomic_DNA"/>
</dbReference>
<feature type="region of interest" description="Disordered" evidence="1">
    <location>
        <begin position="239"/>
        <end position="259"/>
    </location>
</feature>
<evidence type="ECO:0000313" key="4">
    <source>
        <dbReference type="Proteomes" id="UP001634394"/>
    </source>
</evidence>
<feature type="compositionally biased region" description="Basic and acidic residues" evidence="1">
    <location>
        <begin position="250"/>
        <end position="259"/>
    </location>
</feature>
<evidence type="ECO:0000259" key="2">
    <source>
        <dbReference type="Pfam" id="PF15115"/>
    </source>
</evidence>
<evidence type="ECO:0000313" key="3">
    <source>
        <dbReference type="EMBL" id="KAL3852465.1"/>
    </source>
</evidence>
<dbReference type="Pfam" id="PF15115">
    <property type="entry name" value="HDNR"/>
    <property type="match status" value="1"/>
</dbReference>
<feature type="domain" description="Domain of unknown function with conserved HDNR motif" evidence="2">
    <location>
        <begin position="34"/>
        <end position="162"/>
    </location>
</feature>
<sequence length="314" mass="36406">MLYPNTTNWFGYLQPRFQEIGFGTNKPIFQFFSSGYHGHFRNKSRNDFVNEYRQLAKPQPPKRFLQRARQPARGHAFSHHDNKQSFLNDALYFEEGLGRRRVPNSTYQFKQDFMTWMPEREFIERSRPVLSTYRIDFNGSQKQSQIFTKRPKTSFEGPPTTSYRYAHCTGAPNRELIDAMNNEVLKLSLLHRKDRAMSARSEGRESVASCLVWHCPEKKSKEASEFMQKPLIPAATQTTDYEPHPPPSRINEHHPQHTSETRAMPSVHCETQAPLTVVTHTQPPPQMQHIPSPPTRPPPTIAWGTTRPMVECAE</sequence>
<keyword evidence="4" id="KW-1185">Reference proteome</keyword>
<dbReference type="PANTHER" id="PTHR35539">
    <property type="entry name" value="CDNA SEQUENCE BC048562"/>
    <property type="match status" value="1"/>
</dbReference>
<dbReference type="Proteomes" id="UP001634394">
    <property type="component" value="Unassembled WGS sequence"/>
</dbReference>
<feature type="compositionally biased region" description="Pro residues" evidence="1">
    <location>
        <begin position="282"/>
        <end position="300"/>
    </location>
</feature>
<evidence type="ECO:0000256" key="1">
    <source>
        <dbReference type="SAM" id="MobiDB-lite"/>
    </source>
</evidence>
<accession>A0ABD3UTQ2</accession>
<dbReference type="AlphaFoldDB" id="A0ABD3UTQ2"/>
<dbReference type="PANTHER" id="PTHR35539:SF1">
    <property type="entry name" value="CDNA SEQUENCE BC048562"/>
    <property type="match status" value="1"/>
</dbReference>
<gene>
    <name evidence="3" type="ORF">ACJMK2_016099</name>
</gene>
<reference evidence="3 4" key="1">
    <citation type="submission" date="2024-11" db="EMBL/GenBank/DDBJ databases">
        <title>Chromosome-level genome assembly of the freshwater bivalve Anodonta woodiana.</title>
        <authorList>
            <person name="Chen X."/>
        </authorList>
    </citation>
    <scope>NUCLEOTIDE SEQUENCE [LARGE SCALE GENOMIC DNA]</scope>
    <source>
        <strain evidence="3">MN2024</strain>
        <tissue evidence="3">Gills</tissue>
    </source>
</reference>
<dbReference type="InterPro" id="IPR029369">
    <property type="entry name" value="HDNR"/>
</dbReference>
<comment type="caution">
    <text evidence="3">The sequence shown here is derived from an EMBL/GenBank/DDBJ whole genome shotgun (WGS) entry which is preliminary data.</text>
</comment>
<feature type="region of interest" description="Disordered" evidence="1">
    <location>
        <begin position="282"/>
        <end position="302"/>
    </location>
</feature>
<proteinExistence type="predicted"/>
<organism evidence="3 4">
    <name type="scientific">Sinanodonta woodiana</name>
    <name type="common">Chinese pond mussel</name>
    <name type="synonym">Anodonta woodiana</name>
    <dbReference type="NCBI Taxonomy" id="1069815"/>
    <lineage>
        <taxon>Eukaryota</taxon>
        <taxon>Metazoa</taxon>
        <taxon>Spiralia</taxon>
        <taxon>Lophotrochozoa</taxon>
        <taxon>Mollusca</taxon>
        <taxon>Bivalvia</taxon>
        <taxon>Autobranchia</taxon>
        <taxon>Heteroconchia</taxon>
        <taxon>Palaeoheterodonta</taxon>
        <taxon>Unionida</taxon>
        <taxon>Unionoidea</taxon>
        <taxon>Unionidae</taxon>
        <taxon>Unioninae</taxon>
        <taxon>Sinanodonta</taxon>
    </lineage>
</organism>